<dbReference type="EMBL" id="QWGR01000001">
    <property type="protein sequence ID" value="RIJ50735.1"/>
    <property type="molecule type" value="Genomic_DNA"/>
</dbReference>
<proteinExistence type="inferred from homology"/>
<reference evidence="8 9" key="1">
    <citation type="submission" date="2018-08" db="EMBL/GenBank/DDBJ databases">
        <title>Pallidiluteibacterium maritimus gen. nov., sp. nov., isolated from coastal sediment.</title>
        <authorList>
            <person name="Zhou L.Y."/>
        </authorList>
    </citation>
    <scope>NUCLEOTIDE SEQUENCE [LARGE SCALE GENOMIC DNA]</scope>
    <source>
        <strain evidence="8 9">XSD2</strain>
    </source>
</reference>
<dbReference type="RefSeq" id="WP_119436203.1">
    <property type="nucleotide sequence ID" value="NZ_QWGR01000001.1"/>
</dbReference>
<dbReference type="PANTHER" id="PTHR12778">
    <property type="entry name" value="SOLUTE CARRIER FAMILY 33 ACETYL-COA TRANSPORTER -RELATED"/>
    <property type="match status" value="1"/>
</dbReference>
<feature type="transmembrane region" description="Helical" evidence="7">
    <location>
        <begin position="358"/>
        <end position="377"/>
    </location>
</feature>
<feature type="transmembrane region" description="Helical" evidence="7">
    <location>
        <begin position="514"/>
        <end position="539"/>
    </location>
</feature>
<feature type="transmembrane region" description="Helical" evidence="7">
    <location>
        <begin position="458"/>
        <end position="479"/>
    </location>
</feature>
<dbReference type="Proteomes" id="UP000265926">
    <property type="component" value="Unassembled WGS sequence"/>
</dbReference>
<keyword evidence="9" id="KW-1185">Reference proteome</keyword>
<dbReference type="Gene3D" id="1.20.1250.20">
    <property type="entry name" value="MFS general substrate transporter like domains"/>
    <property type="match status" value="2"/>
</dbReference>
<evidence type="ECO:0000256" key="7">
    <source>
        <dbReference type="SAM" id="Phobius"/>
    </source>
</evidence>
<comment type="caution">
    <text evidence="8">The sequence shown here is derived from an EMBL/GenBank/DDBJ whole genome shotgun (WGS) entry which is preliminary data.</text>
</comment>
<dbReference type="InterPro" id="IPR039309">
    <property type="entry name" value="BT1"/>
</dbReference>
<keyword evidence="6 7" id="KW-0472">Membrane</keyword>
<evidence type="ECO:0000256" key="5">
    <source>
        <dbReference type="ARBA" id="ARBA00022989"/>
    </source>
</evidence>
<accession>A0A399T795</accession>
<feature type="transmembrane region" description="Helical" evidence="7">
    <location>
        <begin position="12"/>
        <end position="31"/>
    </location>
</feature>
<keyword evidence="4 7" id="KW-0812">Transmembrane</keyword>
<protein>
    <submittedName>
        <fullName evidence="8">MFS transporter</fullName>
    </submittedName>
</protein>
<dbReference type="SUPFAM" id="SSF103473">
    <property type="entry name" value="MFS general substrate transporter"/>
    <property type="match status" value="2"/>
</dbReference>
<evidence type="ECO:0000256" key="3">
    <source>
        <dbReference type="ARBA" id="ARBA00022448"/>
    </source>
</evidence>
<comment type="similarity">
    <text evidence="2">Belongs to the major facilitator superfamily. Folate-biopterin transporter (TC 2.A.71) family.</text>
</comment>
<organism evidence="8 9">
    <name type="scientific">Maribellus luteus</name>
    <dbReference type="NCBI Taxonomy" id="2305463"/>
    <lineage>
        <taxon>Bacteria</taxon>
        <taxon>Pseudomonadati</taxon>
        <taxon>Bacteroidota</taxon>
        <taxon>Bacteroidia</taxon>
        <taxon>Marinilabiliales</taxon>
        <taxon>Prolixibacteraceae</taxon>
        <taxon>Maribellus</taxon>
    </lineage>
</organism>
<evidence type="ECO:0000313" key="9">
    <source>
        <dbReference type="Proteomes" id="UP000265926"/>
    </source>
</evidence>
<gene>
    <name evidence="8" type="ORF">D1614_02060</name>
</gene>
<evidence type="ECO:0000256" key="6">
    <source>
        <dbReference type="ARBA" id="ARBA00023136"/>
    </source>
</evidence>
<name>A0A399T795_9BACT</name>
<dbReference type="AlphaFoldDB" id="A0A399T795"/>
<feature type="transmembrane region" description="Helical" evidence="7">
    <location>
        <begin position="72"/>
        <end position="92"/>
    </location>
</feature>
<evidence type="ECO:0000256" key="2">
    <source>
        <dbReference type="ARBA" id="ARBA00007015"/>
    </source>
</evidence>
<sequence length="611" mass="68582">MTKKRSPWFWVPTLYFAEGLPYVMVMTLSVIMYKRLGISNAQFALYTSWLYLPWVIKPLWSPVVDLFKTKRYWIVIMQLLIGAGLAGVAFTIPADNFFRYTMAFFWLLAFSSATHDIAADGYYMLELSSGDQAFFVGIRSTFYRFAMLTGQGLLVILAGTLETATGLPPLKVEVEAQRNSIEQVAFNPTQFSALNETGETYFVSPESLAIPIGTIATADADSVIKLVEEWNIGQGFYSKEEKVSKDKKPGLWKKYVVIPLETSLKRLFNSEEKRVSAEAGNYAILPIQLSQKPDAGDRLVLNFGFDKGDNSIRLIHEYRYEFNESNWNKPAFAVVQLDSKLNKPTQASFVGRSGNIRFAWLVVFVVIATLFVVFHLYHRFILPRPASDVAAKSNGKGIWGEFLETFASFFRMKQLGAALLFMLLYRLAESQLVKMASPFLLDAKEAGGLGLTTGDLGLVYGTAGMIALTVGGILGGVVASRNGLKYWIWWMALAINLPNLGYLLLSVFTPDSLWYVMAAVVVEQFGYGFGFTAYMLYLIYIAQGKYQTAHYAIATGFMALGMMIPGMMSGWLQEILGYQHFFVWVMICTLPIFAVIPFLKIDRSFGIRENK</sequence>
<dbReference type="OrthoDB" id="9787815at2"/>
<evidence type="ECO:0000256" key="4">
    <source>
        <dbReference type="ARBA" id="ARBA00022692"/>
    </source>
</evidence>
<dbReference type="InterPro" id="IPR036259">
    <property type="entry name" value="MFS_trans_sf"/>
</dbReference>
<dbReference type="InterPro" id="IPR004752">
    <property type="entry name" value="AmpG_permease/AT-1"/>
</dbReference>
<feature type="transmembrane region" description="Helical" evidence="7">
    <location>
        <begin position="43"/>
        <end position="60"/>
    </location>
</feature>
<dbReference type="Pfam" id="PF03092">
    <property type="entry name" value="BT1"/>
    <property type="match status" value="1"/>
</dbReference>
<feature type="transmembrane region" description="Helical" evidence="7">
    <location>
        <begin position="486"/>
        <end position="508"/>
    </location>
</feature>
<dbReference type="GO" id="GO:0016020">
    <property type="term" value="C:membrane"/>
    <property type="evidence" value="ECO:0007669"/>
    <property type="project" value="UniProtKB-SubCell"/>
</dbReference>
<feature type="transmembrane region" description="Helical" evidence="7">
    <location>
        <begin position="578"/>
        <end position="599"/>
    </location>
</feature>
<feature type="transmembrane region" description="Helical" evidence="7">
    <location>
        <begin position="551"/>
        <end position="572"/>
    </location>
</feature>
<dbReference type="PANTHER" id="PTHR12778:SF10">
    <property type="entry name" value="MAJOR FACILITATOR SUPERFAMILY DOMAIN-CONTAINING PROTEIN 3"/>
    <property type="match status" value="1"/>
</dbReference>
<keyword evidence="5 7" id="KW-1133">Transmembrane helix</keyword>
<evidence type="ECO:0000313" key="8">
    <source>
        <dbReference type="EMBL" id="RIJ50735.1"/>
    </source>
</evidence>
<evidence type="ECO:0000256" key="1">
    <source>
        <dbReference type="ARBA" id="ARBA00004141"/>
    </source>
</evidence>
<keyword evidence="3" id="KW-0813">Transport</keyword>
<comment type="subcellular location">
    <subcellularLocation>
        <location evidence="1">Membrane</location>
        <topology evidence="1">Multi-pass membrane protein</topology>
    </subcellularLocation>
</comment>